<evidence type="ECO:0000313" key="2">
    <source>
        <dbReference type="EnsemblPlants" id="OGLUM07G07030.1"/>
    </source>
</evidence>
<dbReference type="AlphaFoldDB" id="A0A0E0AHB4"/>
<feature type="compositionally biased region" description="Pro residues" evidence="1">
    <location>
        <begin position="40"/>
        <end position="57"/>
    </location>
</feature>
<proteinExistence type="predicted"/>
<dbReference type="InterPro" id="IPR022146">
    <property type="entry name" value="DUF3678"/>
</dbReference>
<organism evidence="2">
    <name type="scientific">Oryza glumipatula</name>
    <dbReference type="NCBI Taxonomy" id="40148"/>
    <lineage>
        <taxon>Eukaryota</taxon>
        <taxon>Viridiplantae</taxon>
        <taxon>Streptophyta</taxon>
        <taxon>Embryophyta</taxon>
        <taxon>Tracheophyta</taxon>
        <taxon>Spermatophyta</taxon>
        <taxon>Magnoliopsida</taxon>
        <taxon>Liliopsida</taxon>
        <taxon>Poales</taxon>
        <taxon>Poaceae</taxon>
        <taxon>BOP clade</taxon>
        <taxon>Oryzoideae</taxon>
        <taxon>Oryzeae</taxon>
        <taxon>Oryzinae</taxon>
        <taxon>Oryza</taxon>
    </lineage>
</organism>
<reference evidence="2" key="2">
    <citation type="submission" date="2018-05" db="EMBL/GenBank/DDBJ databases">
        <title>OgluRS3 (Oryza glumaepatula Reference Sequence Version 3).</title>
        <authorList>
            <person name="Zhang J."/>
            <person name="Kudrna D."/>
            <person name="Lee S."/>
            <person name="Talag J."/>
            <person name="Welchert J."/>
            <person name="Wing R.A."/>
        </authorList>
    </citation>
    <scope>NUCLEOTIDE SEQUENCE [LARGE SCALE GENOMIC DNA]</scope>
</reference>
<feature type="region of interest" description="Disordered" evidence="1">
    <location>
        <begin position="32"/>
        <end position="57"/>
    </location>
</feature>
<reference evidence="2" key="1">
    <citation type="submission" date="2015-04" db="UniProtKB">
        <authorList>
            <consortium name="EnsemblPlants"/>
        </authorList>
    </citation>
    <scope>IDENTIFICATION</scope>
</reference>
<protein>
    <submittedName>
        <fullName evidence="2">Uncharacterized protein</fullName>
    </submittedName>
</protein>
<dbReference type="Gramene" id="OGLUM07G07030.1">
    <property type="protein sequence ID" value="OGLUM07G07030.1"/>
    <property type="gene ID" value="OGLUM07G07030"/>
</dbReference>
<accession>A0A0E0AHB4</accession>
<dbReference type="Proteomes" id="UP000026961">
    <property type="component" value="Chromosome 7"/>
</dbReference>
<evidence type="ECO:0000313" key="3">
    <source>
        <dbReference type="Proteomes" id="UP000026961"/>
    </source>
</evidence>
<dbReference type="STRING" id="40148.A0A0E0AHB4"/>
<evidence type="ECO:0000256" key="1">
    <source>
        <dbReference type="SAM" id="MobiDB-lite"/>
    </source>
</evidence>
<dbReference type="EnsemblPlants" id="OGLUM07G07030.1">
    <property type="protein sequence ID" value="OGLUM07G07030.1"/>
    <property type="gene ID" value="OGLUM07G07030"/>
</dbReference>
<sequence>MLRRCRRGYGAAAWPAVGVAFPAPDLTAAAGGMGLNPSGQPAPRPPIGAGQPPPHDLLPPRPSACRRPGRCGVLRLLGSCPLCLSLSSGLRRLPPRRLLRVSDIGTNSASTSSFSPAHLQVDHPFRGPATTTSTTDCHRARVYSIKLPIAAASPPQAVVPPPVVHTSTSCCSAERRPPQHGYITGGLLAAASTSSCTCVASSGLSVAPLVVIIATCASTPLSSALVIVSRSRSSSSTSSFAATSPSYHCRRSRSVLPLYGYRRRCPGRWSRYFTFFFVQHDSSPASPYLPRLHFALLRQLRAAPAILPLRRSRTATVLEAFSLVSSDIGILVPCLVRAVLATPARAFVPSCPGSGKPYVTSRPSRFDYIGFSVSSTSTTAAIASPSSSSACPRAPVRPRPLYGAPCTPCGLTTSTSTSRLRLHRPRLLYARLHRPRLSRLLRFGYVDNGTKGYHPY</sequence>
<dbReference type="HOGENOM" id="CLU_600479_0_0_1"/>
<dbReference type="Pfam" id="PF12435">
    <property type="entry name" value="DUF3678"/>
    <property type="match status" value="1"/>
</dbReference>
<keyword evidence="3" id="KW-1185">Reference proteome</keyword>
<name>A0A0E0AHB4_9ORYZ</name>